<name>A0A2H0K9W0_9BACT</name>
<dbReference type="Proteomes" id="UP000229342">
    <property type="component" value="Unassembled WGS sequence"/>
</dbReference>
<dbReference type="SUPFAM" id="SSF102198">
    <property type="entry name" value="Putative cyclase"/>
    <property type="match status" value="1"/>
</dbReference>
<protein>
    <submittedName>
        <fullName evidence="1">Cyclase</fullName>
    </submittedName>
</protein>
<dbReference type="PANTHER" id="PTHR31118">
    <property type="entry name" value="CYCLASE-LIKE PROTEIN 2"/>
    <property type="match status" value="1"/>
</dbReference>
<reference evidence="1 2" key="1">
    <citation type="submission" date="2017-09" db="EMBL/GenBank/DDBJ databases">
        <title>Depth-based differentiation of microbial function through sediment-hosted aquifers and enrichment of novel symbionts in the deep terrestrial subsurface.</title>
        <authorList>
            <person name="Probst A.J."/>
            <person name="Ladd B."/>
            <person name="Jarett J.K."/>
            <person name="Geller-Mcgrath D.E."/>
            <person name="Sieber C.M."/>
            <person name="Emerson J.B."/>
            <person name="Anantharaman K."/>
            <person name="Thomas B.C."/>
            <person name="Malmstrom R."/>
            <person name="Stieglmeier M."/>
            <person name="Klingl A."/>
            <person name="Woyke T."/>
            <person name="Ryan C.M."/>
            <person name="Banfield J.F."/>
        </authorList>
    </citation>
    <scope>NUCLEOTIDE SEQUENCE [LARGE SCALE GENOMIC DNA]</scope>
    <source>
        <strain evidence="1">CG11_big_fil_rev_8_21_14_0_20_46_11</strain>
    </source>
</reference>
<organism evidence="1 2">
    <name type="scientific">Candidatus Taylorbacteria bacterium CG11_big_fil_rev_8_21_14_0_20_46_11</name>
    <dbReference type="NCBI Taxonomy" id="1975025"/>
    <lineage>
        <taxon>Bacteria</taxon>
        <taxon>Candidatus Tayloriibacteriota</taxon>
    </lineage>
</organism>
<dbReference type="InterPro" id="IPR007325">
    <property type="entry name" value="KFase/CYL"/>
</dbReference>
<dbReference type="AlphaFoldDB" id="A0A2H0K9W0"/>
<gene>
    <name evidence="1" type="ORF">COV91_06415</name>
</gene>
<dbReference type="InterPro" id="IPR037175">
    <property type="entry name" value="KFase_sf"/>
</dbReference>
<dbReference type="PANTHER" id="PTHR31118:SF12">
    <property type="entry name" value="CYCLASE-LIKE PROTEIN 2"/>
    <property type="match status" value="1"/>
</dbReference>
<comment type="caution">
    <text evidence="1">The sequence shown here is derived from an EMBL/GenBank/DDBJ whole genome shotgun (WGS) entry which is preliminary data.</text>
</comment>
<dbReference type="Pfam" id="PF04199">
    <property type="entry name" value="Cyclase"/>
    <property type="match status" value="1"/>
</dbReference>
<dbReference type="EMBL" id="PCVG01000087">
    <property type="protein sequence ID" value="PIQ68015.1"/>
    <property type="molecule type" value="Genomic_DNA"/>
</dbReference>
<dbReference type="GO" id="GO:0019441">
    <property type="term" value="P:L-tryptophan catabolic process to kynurenine"/>
    <property type="evidence" value="ECO:0007669"/>
    <property type="project" value="InterPro"/>
</dbReference>
<proteinExistence type="predicted"/>
<sequence length="204" mass="22364">MKAIDLTRTFSASMPVFPGDRPTVLRKTEGGEADVVCYHLDTGMHVGTHIDAPLHMIPDGKKLSDIPIERFFARGHLIDARGKKEIDAVLLEGKDIQKGDCVLVYTGFDEKFAEPDFYTDYPVVTEEFAKRLVDLGVSFIGLDTPSPDTTPYAVHKILLSSDILIIEGLCNCKELTSVSSFEVIALPPKFEAEAGPVRVVARVG</sequence>
<dbReference type="Gene3D" id="3.50.30.50">
    <property type="entry name" value="Putative cyclase"/>
    <property type="match status" value="1"/>
</dbReference>
<evidence type="ECO:0000313" key="2">
    <source>
        <dbReference type="Proteomes" id="UP000229342"/>
    </source>
</evidence>
<accession>A0A2H0K9W0</accession>
<dbReference type="GO" id="GO:0004061">
    <property type="term" value="F:arylformamidase activity"/>
    <property type="evidence" value="ECO:0007669"/>
    <property type="project" value="InterPro"/>
</dbReference>
<evidence type="ECO:0000313" key="1">
    <source>
        <dbReference type="EMBL" id="PIQ68015.1"/>
    </source>
</evidence>